<name>A0A543A0T8_9ACTN</name>
<protein>
    <submittedName>
        <fullName evidence="3">Ricin-type beta-trefoil lectin protein</fullName>
    </submittedName>
</protein>
<evidence type="ECO:0000313" key="4">
    <source>
        <dbReference type="Proteomes" id="UP000320209"/>
    </source>
</evidence>
<dbReference type="CDD" id="cd23415">
    <property type="entry name" value="beta-trefoil_Ricin_AH"/>
    <property type="match status" value="1"/>
</dbReference>
<dbReference type="RefSeq" id="WP_141778438.1">
    <property type="nucleotide sequence ID" value="NZ_VFOV01000001.1"/>
</dbReference>
<dbReference type="OrthoDB" id="3534750at2"/>
<dbReference type="Pfam" id="PF14200">
    <property type="entry name" value="RicinB_lectin_2"/>
    <property type="match status" value="1"/>
</dbReference>
<gene>
    <name evidence="3" type="ORF">FB381_0061</name>
</gene>
<proteinExistence type="predicted"/>
<dbReference type="Proteomes" id="UP000320209">
    <property type="component" value="Unassembled WGS sequence"/>
</dbReference>
<keyword evidence="4" id="KW-1185">Reference proteome</keyword>
<reference evidence="3 4" key="1">
    <citation type="submission" date="2019-06" db="EMBL/GenBank/DDBJ databases">
        <title>Sequencing the genomes of 1000 actinobacteria strains.</title>
        <authorList>
            <person name="Klenk H.-P."/>
        </authorList>
    </citation>
    <scope>NUCLEOTIDE SEQUENCE [LARGE SCALE GENOMIC DNA]</scope>
    <source>
        <strain evidence="3 4">DSM 25218</strain>
    </source>
</reference>
<comment type="caution">
    <text evidence="3">The sequence shown here is derived from an EMBL/GenBank/DDBJ whole genome shotgun (WGS) entry which is preliminary data.</text>
</comment>
<dbReference type="SUPFAM" id="SSF50370">
    <property type="entry name" value="Ricin B-like lectins"/>
    <property type="match status" value="1"/>
</dbReference>
<keyword evidence="3" id="KW-0430">Lectin</keyword>
<keyword evidence="1" id="KW-0732">Signal</keyword>
<feature type="domain" description="Ricin B lectin" evidence="2">
    <location>
        <begin position="73"/>
        <end position="144"/>
    </location>
</feature>
<feature type="signal peptide" evidence="1">
    <location>
        <begin position="1"/>
        <end position="41"/>
    </location>
</feature>
<dbReference type="Gene3D" id="2.80.10.50">
    <property type="match status" value="1"/>
</dbReference>
<evidence type="ECO:0000259" key="2">
    <source>
        <dbReference type="Pfam" id="PF14200"/>
    </source>
</evidence>
<dbReference type="GO" id="GO:0030246">
    <property type="term" value="F:carbohydrate binding"/>
    <property type="evidence" value="ECO:0007669"/>
    <property type="project" value="UniProtKB-KW"/>
</dbReference>
<dbReference type="EMBL" id="VFOV01000001">
    <property type="protein sequence ID" value="TQL66212.1"/>
    <property type="molecule type" value="Genomic_DNA"/>
</dbReference>
<accession>A0A543A0T8</accession>
<organism evidence="3 4">
    <name type="scientific">Nocardioides albertanoniae</name>
    <dbReference type="NCBI Taxonomy" id="1175486"/>
    <lineage>
        <taxon>Bacteria</taxon>
        <taxon>Bacillati</taxon>
        <taxon>Actinomycetota</taxon>
        <taxon>Actinomycetes</taxon>
        <taxon>Propionibacteriales</taxon>
        <taxon>Nocardioidaceae</taxon>
        <taxon>Nocardioides</taxon>
    </lineage>
</organism>
<dbReference type="AlphaFoldDB" id="A0A543A0T8"/>
<dbReference type="InterPro" id="IPR035992">
    <property type="entry name" value="Ricin_B-like_lectins"/>
</dbReference>
<sequence>MSTPILTMLRTHRPQRTAAVALAALIAAIGLLAGFAQPASAATQTYRNEATGQCLEDVGGGEPRTSACVGVTTQQWNVKSWNDGTKRFQNAKTGECLHAQIGTGTGVIFLRSLPCNDSEQQSWWVKRWSDGTIRFQNEAFDWCIQDPYVGGLAACDSSENQSWH</sequence>
<dbReference type="PROSITE" id="PS50231">
    <property type="entry name" value="RICIN_B_LECTIN"/>
    <property type="match status" value="1"/>
</dbReference>
<feature type="chain" id="PRO_5021730083" evidence="1">
    <location>
        <begin position="42"/>
        <end position="164"/>
    </location>
</feature>
<evidence type="ECO:0000256" key="1">
    <source>
        <dbReference type="SAM" id="SignalP"/>
    </source>
</evidence>
<dbReference type="InterPro" id="IPR000772">
    <property type="entry name" value="Ricin_B_lectin"/>
</dbReference>
<evidence type="ECO:0000313" key="3">
    <source>
        <dbReference type="EMBL" id="TQL66212.1"/>
    </source>
</evidence>